<dbReference type="PANTHER" id="PTHR45663:SF40">
    <property type="entry name" value="THIOREDOXIN 2"/>
    <property type="match status" value="1"/>
</dbReference>
<dbReference type="AlphaFoldDB" id="A0A372ZSE9"/>
<dbReference type="PANTHER" id="PTHR45663">
    <property type="entry name" value="GEO12009P1"/>
    <property type="match status" value="1"/>
</dbReference>
<organism evidence="3 4">
    <name type="scientific">Kitasatospora xanthocidica</name>
    <dbReference type="NCBI Taxonomy" id="83382"/>
    <lineage>
        <taxon>Bacteria</taxon>
        <taxon>Bacillati</taxon>
        <taxon>Actinomycetota</taxon>
        <taxon>Actinomycetes</taxon>
        <taxon>Kitasatosporales</taxon>
        <taxon>Streptomycetaceae</taxon>
        <taxon>Kitasatospora</taxon>
    </lineage>
</organism>
<keyword evidence="4" id="KW-1185">Reference proteome</keyword>
<feature type="domain" description="Thioredoxin" evidence="2">
    <location>
        <begin position="1"/>
        <end position="109"/>
    </location>
</feature>
<dbReference type="CDD" id="cd02947">
    <property type="entry name" value="TRX_family"/>
    <property type="match status" value="1"/>
</dbReference>
<reference evidence="3 4" key="1">
    <citation type="submission" date="2018-08" db="EMBL/GenBank/DDBJ databases">
        <title>Diversity &amp; Physiological Properties of Lignin-Decomposing Actinobacteria from Soil.</title>
        <authorList>
            <person name="Roh S.G."/>
            <person name="Kim S.B."/>
        </authorList>
    </citation>
    <scope>NUCLEOTIDE SEQUENCE [LARGE SCALE GENOMIC DNA]</scope>
    <source>
        <strain evidence="3 4">MMS17-GH009</strain>
    </source>
</reference>
<dbReference type="InterPro" id="IPR036249">
    <property type="entry name" value="Thioredoxin-like_sf"/>
</dbReference>
<comment type="caution">
    <text evidence="3">The sequence shown here is derived from an EMBL/GenBank/DDBJ whole genome shotgun (WGS) entry which is preliminary data.</text>
</comment>
<evidence type="ECO:0000256" key="1">
    <source>
        <dbReference type="ARBA" id="ARBA00023157"/>
    </source>
</evidence>
<evidence type="ECO:0000313" key="4">
    <source>
        <dbReference type="Proteomes" id="UP000263377"/>
    </source>
</evidence>
<dbReference type="PRINTS" id="PR00421">
    <property type="entry name" value="THIOREDOXIN"/>
</dbReference>
<keyword evidence="1" id="KW-1015">Disulfide bond</keyword>
<proteinExistence type="predicted"/>
<dbReference type="InterPro" id="IPR013766">
    <property type="entry name" value="Thioredoxin_domain"/>
</dbReference>
<dbReference type="PROSITE" id="PS00194">
    <property type="entry name" value="THIOREDOXIN_1"/>
    <property type="match status" value="1"/>
</dbReference>
<evidence type="ECO:0000313" key="3">
    <source>
        <dbReference type="EMBL" id="RGD58829.1"/>
    </source>
</evidence>
<dbReference type="RefSeq" id="WP_049655132.1">
    <property type="nucleotide sequence ID" value="NZ_QVIG01000001.1"/>
</dbReference>
<gene>
    <name evidence="3" type="ORF">DR950_14505</name>
</gene>
<dbReference type="Gene3D" id="3.40.30.10">
    <property type="entry name" value="Glutaredoxin"/>
    <property type="match status" value="1"/>
</dbReference>
<dbReference type="Pfam" id="PF00085">
    <property type="entry name" value="Thioredoxin"/>
    <property type="match status" value="1"/>
</dbReference>
<dbReference type="InterPro" id="IPR017937">
    <property type="entry name" value="Thioredoxin_CS"/>
</dbReference>
<dbReference type="SUPFAM" id="SSF52833">
    <property type="entry name" value="Thioredoxin-like"/>
    <property type="match status" value="1"/>
</dbReference>
<dbReference type="GO" id="GO:0015035">
    <property type="term" value="F:protein-disulfide reductase activity"/>
    <property type="evidence" value="ECO:0007669"/>
    <property type="project" value="TreeGrafter"/>
</dbReference>
<protein>
    <submittedName>
        <fullName evidence="3">Thiol reductase thioredoxin</fullName>
    </submittedName>
</protein>
<dbReference type="FunFam" id="3.40.30.10:FF:000155">
    <property type="entry name" value="Thioredoxin"/>
    <property type="match status" value="1"/>
</dbReference>
<dbReference type="PROSITE" id="PS51352">
    <property type="entry name" value="THIOREDOXIN_2"/>
    <property type="match status" value="1"/>
</dbReference>
<dbReference type="EMBL" id="QVIG01000001">
    <property type="protein sequence ID" value="RGD58829.1"/>
    <property type="molecule type" value="Genomic_DNA"/>
</dbReference>
<accession>A0A372ZSE9</accession>
<dbReference type="Proteomes" id="UP000263377">
    <property type="component" value="Unassembled WGS sequence"/>
</dbReference>
<evidence type="ECO:0000259" key="2">
    <source>
        <dbReference type="PROSITE" id="PS51352"/>
    </source>
</evidence>
<sequence>MSNTVELTKENFDEIVPGPEGKDFVFIDFWAGWCGPCRQFAPVYEKAAERHSDLVFAKVDTEAQQELAAAFDIQSIPTLAIIREGVLVFSQPGALPEAVFEDLIGQARELDMTEVKRKVAEERAAGGQA</sequence>
<dbReference type="GO" id="GO:0005829">
    <property type="term" value="C:cytosol"/>
    <property type="evidence" value="ECO:0007669"/>
    <property type="project" value="TreeGrafter"/>
</dbReference>
<name>A0A372ZSE9_9ACTN</name>